<evidence type="ECO:0000259" key="6">
    <source>
        <dbReference type="Pfam" id="PF03734"/>
    </source>
</evidence>
<dbReference type="GO" id="GO:0009252">
    <property type="term" value="P:peptidoglycan biosynthetic process"/>
    <property type="evidence" value="ECO:0007669"/>
    <property type="project" value="UniProtKB-UniPathway"/>
</dbReference>
<reference evidence="7" key="1">
    <citation type="submission" date="2018-10" db="EMBL/GenBank/DDBJ databases">
        <authorList>
            <person name="Aoki K."/>
        </authorList>
    </citation>
    <scope>NUCLEOTIDE SEQUENCE</scope>
</reference>
<evidence type="ECO:0000256" key="4">
    <source>
        <dbReference type="ARBA" id="ARBA00022984"/>
    </source>
</evidence>
<keyword evidence="4" id="KW-0573">Peptidoglycan synthesis</keyword>
<comment type="pathway">
    <text evidence="1">Cell wall biogenesis; peptidoglycan biosynthesis.</text>
</comment>
<organism evidence="7">
    <name type="scientific">hydrothermal vent metagenome</name>
    <dbReference type="NCBI Taxonomy" id="652676"/>
    <lineage>
        <taxon>unclassified sequences</taxon>
        <taxon>metagenomes</taxon>
        <taxon>ecological metagenomes</taxon>
    </lineage>
</organism>
<dbReference type="InterPro" id="IPR005490">
    <property type="entry name" value="LD_TPept_cat_dom"/>
</dbReference>
<sequence>MSLVSIIFLFTIPIFVNADIDIASLQNKFYNDVLKRNIYRERFNTYFNKHCANNDIQCYEKLILKIEQWETTKNDILFDKKIKKIDNLRYIDEMYWDRIKLKLRDDLYYLLYRTQFVSIVDLSKQLYILVIWNEEDEQFYFIGSDLIISGDKKREIEVQLGEDHYFDSPVGVFKLKSGWRSSGKYKHNGTSKTNVLNLPYGEENRYVFYFGEQYSTRYNTFDNNGSKITNKDDWKVITDKLNFAMHANKSFLPFGKKGSHGCIRMSNELNLFLDNNSVFHKKEYLDNKWISKYSKPPQMANYIEYAGEYLIIFDKIE</sequence>
<accession>A0A3B1E986</accession>
<dbReference type="CDD" id="cd16913">
    <property type="entry name" value="YkuD_like"/>
    <property type="match status" value="1"/>
</dbReference>
<evidence type="ECO:0000313" key="7">
    <source>
        <dbReference type="EMBL" id="VAY87348.1"/>
    </source>
</evidence>
<dbReference type="UniPathway" id="UPA00219"/>
<dbReference type="GO" id="GO:0008360">
    <property type="term" value="P:regulation of cell shape"/>
    <property type="evidence" value="ECO:0007669"/>
    <property type="project" value="UniProtKB-KW"/>
</dbReference>
<keyword evidence="2" id="KW-0808">Transferase</keyword>
<dbReference type="GO" id="GO:0016740">
    <property type="term" value="F:transferase activity"/>
    <property type="evidence" value="ECO:0007669"/>
    <property type="project" value="UniProtKB-KW"/>
</dbReference>
<evidence type="ECO:0000256" key="2">
    <source>
        <dbReference type="ARBA" id="ARBA00022679"/>
    </source>
</evidence>
<evidence type="ECO:0000256" key="5">
    <source>
        <dbReference type="ARBA" id="ARBA00023316"/>
    </source>
</evidence>
<dbReference type="Gene3D" id="2.40.440.10">
    <property type="entry name" value="L,D-transpeptidase catalytic domain-like"/>
    <property type="match status" value="1"/>
</dbReference>
<keyword evidence="5" id="KW-0961">Cell wall biogenesis/degradation</keyword>
<dbReference type="Pfam" id="PF03734">
    <property type="entry name" value="YkuD"/>
    <property type="match status" value="1"/>
</dbReference>
<name>A0A3B1E986_9ZZZZ</name>
<dbReference type="EMBL" id="UOYO01000024">
    <property type="protein sequence ID" value="VAY87348.1"/>
    <property type="molecule type" value="Genomic_DNA"/>
</dbReference>
<dbReference type="InterPro" id="IPR038063">
    <property type="entry name" value="Transpep_catalytic_dom"/>
</dbReference>
<feature type="domain" description="L,D-TPase catalytic" evidence="6">
    <location>
        <begin position="118"/>
        <end position="268"/>
    </location>
</feature>
<dbReference type="SUPFAM" id="SSF141523">
    <property type="entry name" value="L,D-transpeptidase catalytic domain-like"/>
    <property type="match status" value="1"/>
</dbReference>
<dbReference type="AlphaFoldDB" id="A0A3B1E986"/>
<evidence type="ECO:0000256" key="1">
    <source>
        <dbReference type="ARBA" id="ARBA00004752"/>
    </source>
</evidence>
<proteinExistence type="predicted"/>
<evidence type="ECO:0000256" key="3">
    <source>
        <dbReference type="ARBA" id="ARBA00022960"/>
    </source>
</evidence>
<dbReference type="GO" id="GO:0071555">
    <property type="term" value="P:cell wall organization"/>
    <property type="evidence" value="ECO:0007669"/>
    <property type="project" value="UniProtKB-KW"/>
</dbReference>
<protein>
    <recommendedName>
        <fullName evidence="6">L,D-TPase catalytic domain-containing protein</fullName>
    </recommendedName>
</protein>
<keyword evidence="3" id="KW-0133">Cell shape</keyword>
<gene>
    <name evidence="7" type="ORF">MNB_ARC-1_207</name>
</gene>